<evidence type="ECO:0000313" key="2">
    <source>
        <dbReference type="Proteomes" id="UP001288320"/>
    </source>
</evidence>
<comment type="caution">
    <text evidence="1">The sequence shown here is derived from an EMBL/GenBank/DDBJ whole genome shotgun (WGS) entry which is preliminary data.</text>
</comment>
<feature type="non-terminal residue" evidence="1">
    <location>
        <position position="1"/>
    </location>
</feature>
<dbReference type="EMBL" id="JAWNFV010000056">
    <property type="protein sequence ID" value="MDY5141554.1"/>
    <property type="molecule type" value="Genomic_DNA"/>
</dbReference>
<dbReference type="AlphaFoldDB" id="A0AAW9HIB2"/>
<protein>
    <submittedName>
        <fullName evidence="1">Uncharacterized protein</fullName>
    </submittedName>
</protein>
<dbReference type="Proteomes" id="UP001288320">
    <property type="component" value="Unassembled WGS sequence"/>
</dbReference>
<name>A0AAW9HIB2_9ACTO</name>
<accession>A0AAW9HIB2</accession>
<dbReference type="RefSeq" id="WP_320753153.1">
    <property type="nucleotide sequence ID" value="NZ_JAWNFV010000056.1"/>
</dbReference>
<organism evidence="1 2">
    <name type="scientific">Actinotignum timonense</name>
    <dbReference type="NCBI Taxonomy" id="1870995"/>
    <lineage>
        <taxon>Bacteria</taxon>
        <taxon>Bacillati</taxon>
        <taxon>Actinomycetota</taxon>
        <taxon>Actinomycetes</taxon>
        <taxon>Actinomycetales</taxon>
        <taxon>Actinomycetaceae</taxon>
        <taxon>Actinotignum</taxon>
    </lineage>
</organism>
<gene>
    <name evidence="1" type="ORF">R6G74_09595</name>
</gene>
<reference evidence="1" key="1">
    <citation type="submission" date="2023-10" db="EMBL/GenBank/DDBJ databases">
        <title>Whole Genome based description of the genera Actinobaculum and Actinotignum reveals a complex phylogenetic relationship within the species included in the genus Actinotignum.</title>
        <authorList>
            <person name="Jensen C.S."/>
            <person name="Dargis R."/>
            <person name="Kemp M."/>
            <person name="Christensen J.J."/>
        </authorList>
    </citation>
    <scope>NUCLEOTIDE SEQUENCE</scope>
    <source>
        <strain evidence="1">SLA_B245</strain>
    </source>
</reference>
<sequence length="60" mass="6889">NIANYLTATEIFHRAPTSLSTTGTAPLETMKKRERTQFFLAIHCGKYAVEFLEKRRGMQI</sequence>
<proteinExistence type="predicted"/>
<evidence type="ECO:0000313" key="1">
    <source>
        <dbReference type="EMBL" id="MDY5141554.1"/>
    </source>
</evidence>